<sequence length="65" mass="7525">MSRQTFGEENTPRPRLLSSSSPSSSSSFPPHFTHFEQCLNVSTHPHNHCKLEQEYITPQWRNISI</sequence>
<name>A0A0R3T3D3_RODNA</name>
<dbReference type="Proteomes" id="UP000278807">
    <property type="component" value="Unassembled WGS sequence"/>
</dbReference>
<feature type="region of interest" description="Disordered" evidence="1">
    <location>
        <begin position="1"/>
        <end position="29"/>
    </location>
</feature>
<gene>
    <name evidence="2" type="ORF">HNAJ_LOCUS1507</name>
</gene>
<accession>A0A0R3T3D3</accession>
<keyword evidence="3" id="KW-1185">Reference proteome</keyword>
<feature type="compositionally biased region" description="Low complexity" evidence="1">
    <location>
        <begin position="13"/>
        <end position="29"/>
    </location>
</feature>
<protein>
    <submittedName>
        <fullName evidence="4">Ovule protein</fullName>
    </submittedName>
</protein>
<reference evidence="4" key="1">
    <citation type="submission" date="2017-02" db="UniProtKB">
        <authorList>
            <consortium name="WormBaseParasite"/>
        </authorList>
    </citation>
    <scope>IDENTIFICATION</scope>
</reference>
<dbReference type="EMBL" id="UZAE01000594">
    <property type="protein sequence ID" value="VDN97366.1"/>
    <property type="molecule type" value="Genomic_DNA"/>
</dbReference>
<evidence type="ECO:0000313" key="4">
    <source>
        <dbReference type="WBParaSite" id="HNAJ_0000150801-mRNA-1"/>
    </source>
</evidence>
<evidence type="ECO:0000313" key="2">
    <source>
        <dbReference type="EMBL" id="VDN97366.1"/>
    </source>
</evidence>
<evidence type="ECO:0000256" key="1">
    <source>
        <dbReference type="SAM" id="MobiDB-lite"/>
    </source>
</evidence>
<evidence type="ECO:0000313" key="3">
    <source>
        <dbReference type="Proteomes" id="UP000278807"/>
    </source>
</evidence>
<proteinExistence type="predicted"/>
<dbReference type="AlphaFoldDB" id="A0A0R3T3D3"/>
<organism evidence="4">
    <name type="scientific">Rodentolepis nana</name>
    <name type="common">Dwarf tapeworm</name>
    <name type="synonym">Hymenolepis nana</name>
    <dbReference type="NCBI Taxonomy" id="102285"/>
    <lineage>
        <taxon>Eukaryota</taxon>
        <taxon>Metazoa</taxon>
        <taxon>Spiralia</taxon>
        <taxon>Lophotrochozoa</taxon>
        <taxon>Platyhelminthes</taxon>
        <taxon>Cestoda</taxon>
        <taxon>Eucestoda</taxon>
        <taxon>Cyclophyllidea</taxon>
        <taxon>Hymenolepididae</taxon>
        <taxon>Rodentolepis</taxon>
    </lineage>
</organism>
<dbReference type="WBParaSite" id="HNAJ_0000150801-mRNA-1">
    <property type="protein sequence ID" value="HNAJ_0000150801-mRNA-1"/>
    <property type="gene ID" value="HNAJ_0000150801"/>
</dbReference>
<reference evidence="2 3" key="2">
    <citation type="submission" date="2018-11" db="EMBL/GenBank/DDBJ databases">
        <authorList>
            <consortium name="Pathogen Informatics"/>
        </authorList>
    </citation>
    <scope>NUCLEOTIDE SEQUENCE [LARGE SCALE GENOMIC DNA]</scope>
</reference>